<feature type="transmembrane region" description="Helical" evidence="1">
    <location>
        <begin position="16"/>
        <end position="41"/>
    </location>
</feature>
<evidence type="ECO:0000313" key="3">
    <source>
        <dbReference type="Proteomes" id="UP000824116"/>
    </source>
</evidence>
<evidence type="ECO:0000313" key="2">
    <source>
        <dbReference type="EMBL" id="HIZ75567.1"/>
    </source>
</evidence>
<comment type="caution">
    <text evidence="2">The sequence shown here is derived from an EMBL/GenBank/DDBJ whole genome shotgun (WGS) entry which is preliminary data.</text>
</comment>
<accession>A0A9D2GB83</accession>
<keyword evidence="1" id="KW-0812">Transmembrane</keyword>
<dbReference type="Proteomes" id="UP000824116">
    <property type="component" value="Unassembled WGS sequence"/>
</dbReference>
<proteinExistence type="predicted"/>
<organism evidence="2 3">
    <name type="scientific">Candidatus Mediterraneibacter stercoravium</name>
    <dbReference type="NCBI Taxonomy" id="2838685"/>
    <lineage>
        <taxon>Bacteria</taxon>
        <taxon>Bacillati</taxon>
        <taxon>Bacillota</taxon>
        <taxon>Clostridia</taxon>
        <taxon>Lachnospirales</taxon>
        <taxon>Lachnospiraceae</taxon>
        <taxon>Mediterraneibacter</taxon>
    </lineage>
</organism>
<reference evidence="2" key="2">
    <citation type="submission" date="2021-04" db="EMBL/GenBank/DDBJ databases">
        <authorList>
            <person name="Gilroy R."/>
        </authorList>
    </citation>
    <scope>NUCLEOTIDE SEQUENCE</scope>
    <source>
        <strain evidence="2">CHK196-3914</strain>
    </source>
</reference>
<keyword evidence="1" id="KW-0472">Membrane</keyword>
<dbReference type="EMBL" id="DXAY01000237">
    <property type="protein sequence ID" value="HIZ75567.1"/>
    <property type="molecule type" value="Genomic_DNA"/>
</dbReference>
<reference evidence="2" key="1">
    <citation type="journal article" date="2021" name="PeerJ">
        <title>Extensive microbial diversity within the chicken gut microbiome revealed by metagenomics and culture.</title>
        <authorList>
            <person name="Gilroy R."/>
            <person name="Ravi A."/>
            <person name="Getino M."/>
            <person name="Pursley I."/>
            <person name="Horton D.L."/>
            <person name="Alikhan N.F."/>
            <person name="Baker D."/>
            <person name="Gharbi K."/>
            <person name="Hall N."/>
            <person name="Watson M."/>
            <person name="Adriaenssens E.M."/>
            <person name="Foster-Nyarko E."/>
            <person name="Jarju S."/>
            <person name="Secka A."/>
            <person name="Antonio M."/>
            <person name="Oren A."/>
            <person name="Chaudhuri R.R."/>
            <person name="La Ragione R."/>
            <person name="Hildebrand F."/>
            <person name="Pallen M.J."/>
        </authorList>
    </citation>
    <scope>NUCLEOTIDE SEQUENCE</scope>
    <source>
        <strain evidence="2">CHK196-3914</strain>
    </source>
</reference>
<keyword evidence="1" id="KW-1133">Transmembrane helix</keyword>
<dbReference type="AlphaFoldDB" id="A0A9D2GB83"/>
<protein>
    <submittedName>
        <fullName evidence="2">Uncharacterized protein</fullName>
    </submittedName>
</protein>
<name>A0A9D2GB83_9FIRM</name>
<gene>
    <name evidence="2" type="ORF">H9723_10085</name>
</gene>
<sequence>MEKAYRTMKSSGTGNIVVGIIILVLGITAGVISIVNGASLLRNKKEITF</sequence>
<evidence type="ECO:0000256" key="1">
    <source>
        <dbReference type="SAM" id="Phobius"/>
    </source>
</evidence>